<dbReference type="CDD" id="cd06261">
    <property type="entry name" value="TM_PBP2"/>
    <property type="match status" value="1"/>
</dbReference>
<dbReference type="SUPFAM" id="SSF161098">
    <property type="entry name" value="MetI-like"/>
    <property type="match status" value="1"/>
</dbReference>
<evidence type="ECO:0000256" key="7">
    <source>
        <dbReference type="RuleBase" id="RU363032"/>
    </source>
</evidence>
<dbReference type="Pfam" id="PF00528">
    <property type="entry name" value="BPD_transp_1"/>
    <property type="match status" value="1"/>
</dbReference>
<feature type="transmembrane region" description="Helical" evidence="7">
    <location>
        <begin position="239"/>
        <end position="266"/>
    </location>
</feature>
<evidence type="ECO:0000313" key="9">
    <source>
        <dbReference type="EMBL" id="GAA1386761.1"/>
    </source>
</evidence>
<keyword evidence="6 7" id="KW-0472">Membrane</keyword>
<name>A0ABP4IG51_9PSEU</name>
<evidence type="ECO:0000256" key="3">
    <source>
        <dbReference type="ARBA" id="ARBA00022475"/>
    </source>
</evidence>
<keyword evidence="10" id="KW-1185">Reference proteome</keyword>
<keyword evidence="4 7" id="KW-0812">Transmembrane</keyword>
<evidence type="ECO:0000256" key="6">
    <source>
        <dbReference type="ARBA" id="ARBA00023136"/>
    </source>
</evidence>
<dbReference type="Gene3D" id="1.10.3720.10">
    <property type="entry name" value="MetI-like"/>
    <property type="match status" value="1"/>
</dbReference>
<evidence type="ECO:0000256" key="1">
    <source>
        <dbReference type="ARBA" id="ARBA00004651"/>
    </source>
</evidence>
<proteinExistence type="inferred from homology"/>
<comment type="subcellular location">
    <subcellularLocation>
        <location evidence="1 7">Cell membrane</location>
        <topology evidence="1 7">Multi-pass membrane protein</topology>
    </subcellularLocation>
</comment>
<keyword evidence="3" id="KW-1003">Cell membrane</keyword>
<dbReference type="EMBL" id="BAAAJK010000007">
    <property type="protein sequence ID" value="GAA1386761.1"/>
    <property type="molecule type" value="Genomic_DNA"/>
</dbReference>
<dbReference type="Pfam" id="PF19300">
    <property type="entry name" value="BPD_transp_1_N"/>
    <property type="match status" value="1"/>
</dbReference>
<dbReference type="PANTHER" id="PTHR43163">
    <property type="entry name" value="DIPEPTIDE TRANSPORT SYSTEM PERMEASE PROTEIN DPPB-RELATED"/>
    <property type="match status" value="1"/>
</dbReference>
<keyword evidence="5 7" id="KW-1133">Transmembrane helix</keyword>
<sequence length="325" mass="32852">MIRYLLGRLAGAALVLVVVAVVVFGLFETLPGDAAETILAQSGRSGALPPEQVAALRAELGLDRGPVERFGSWAGGLLRGDLGSSLLSGRPVADVLGARIGNSLVLASVTVALLFPLALGLGVLAGVRAGTRTDRAVSTGALTAEAVPSFVIGVVLIAVVALGWRLLPAVSLVPSGTSPLARPEVLVLPVLALLAGLVPHPVRVIRARTAELVAGEPLRTAALHGVGHTRLFARYVAPVALAAALPPIAGSVAGLVGGVAVVETVFSYPGLAQELVRAIALRDFPVVAAAAVLMAVFGVAVHLLADLAALAASPLARRAVLDGRR</sequence>
<comment type="similarity">
    <text evidence="7">Belongs to the binding-protein-dependent transport system permease family.</text>
</comment>
<evidence type="ECO:0000256" key="5">
    <source>
        <dbReference type="ARBA" id="ARBA00022989"/>
    </source>
</evidence>
<feature type="transmembrane region" description="Helical" evidence="7">
    <location>
        <begin position="9"/>
        <end position="27"/>
    </location>
</feature>
<accession>A0ABP4IG51</accession>
<dbReference type="InterPro" id="IPR045621">
    <property type="entry name" value="BPD_transp_1_N"/>
</dbReference>
<comment type="caution">
    <text evidence="9">The sequence shown here is derived from an EMBL/GenBank/DDBJ whole genome shotgun (WGS) entry which is preliminary data.</text>
</comment>
<dbReference type="PROSITE" id="PS50928">
    <property type="entry name" value="ABC_TM1"/>
    <property type="match status" value="1"/>
</dbReference>
<dbReference type="InterPro" id="IPR035906">
    <property type="entry name" value="MetI-like_sf"/>
</dbReference>
<dbReference type="PANTHER" id="PTHR43163:SF3">
    <property type="entry name" value="PEPTIDE ABC TRANSPORTER PERMEASE PROTEIN"/>
    <property type="match status" value="1"/>
</dbReference>
<evidence type="ECO:0000259" key="8">
    <source>
        <dbReference type="PROSITE" id="PS50928"/>
    </source>
</evidence>
<feature type="transmembrane region" description="Helical" evidence="7">
    <location>
        <begin position="146"/>
        <end position="167"/>
    </location>
</feature>
<feature type="domain" description="ABC transmembrane type-1" evidence="8">
    <location>
        <begin position="100"/>
        <end position="305"/>
    </location>
</feature>
<feature type="transmembrane region" description="Helical" evidence="7">
    <location>
        <begin position="179"/>
        <end position="198"/>
    </location>
</feature>
<evidence type="ECO:0000256" key="4">
    <source>
        <dbReference type="ARBA" id="ARBA00022692"/>
    </source>
</evidence>
<feature type="transmembrane region" description="Helical" evidence="7">
    <location>
        <begin position="104"/>
        <end position="125"/>
    </location>
</feature>
<gene>
    <name evidence="9" type="ORF">GCM10009613_21250</name>
</gene>
<feature type="transmembrane region" description="Helical" evidence="7">
    <location>
        <begin position="286"/>
        <end position="316"/>
    </location>
</feature>
<dbReference type="RefSeq" id="WP_344020989.1">
    <property type="nucleotide sequence ID" value="NZ_BAAAJK010000007.1"/>
</dbReference>
<dbReference type="Proteomes" id="UP001501414">
    <property type="component" value="Unassembled WGS sequence"/>
</dbReference>
<organism evidence="9 10">
    <name type="scientific">Pseudonocardia kongjuensis</name>
    <dbReference type="NCBI Taxonomy" id="102227"/>
    <lineage>
        <taxon>Bacteria</taxon>
        <taxon>Bacillati</taxon>
        <taxon>Actinomycetota</taxon>
        <taxon>Actinomycetes</taxon>
        <taxon>Pseudonocardiales</taxon>
        <taxon>Pseudonocardiaceae</taxon>
        <taxon>Pseudonocardia</taxon>
    </lineage>
</organism>
<evidence type="ECO:0000256" key="2">
    <source>
        <dbReference type="ARBA" id="ARBA00022448"/>
    </source>
</evidence>
<protein>
    <submittedName>
        <fullName evidence="9">ABC transporter permease</fullName>
    </submittedName>
</protein>
<reference evidence="10" key="1">
    <citation type="journal article" date="2019" name="Int. J. Syst. Evol. Microbiol.">
        <title>The Global Catalogue of Microorganisms (GCM) 10K type strain sequencing project: providing services to taxonomists for standard genome sequencing and annotation.</title>
        <authorList>
            <consortium name="The Broad Institute Genomics Platform"/>
            <consortium name="The Broad Institute Genome Sequencing Center for Infectious Disease"/>
            <person name="Wu L."/>
            <person name="Ma J."/>
        </authorList>
    </citation>
    <scope>NUCLEOTIDE SEQUENCE [LARGE SCALE GENOMIC DNA]</scope>
    <source>
        <strain evidence="10">JCM 11896</strain>
    </source>
</reference>
<evidence type="ECO:0000313" key="10">
    <source>
        <dbReference type="Proteomes" id="UP001501414"/>
    </source>
</evidence>
<dbReference type="InterPro" id="IPR000515">
    <property type="entry name" value="MetI-like"/>
</dbReference>
<keyword evidence="2 7" id="KW-0813">Transport</keyword>